<dbReference type="Proteomes" id="UP000325255">
    <property type="component" value="Unassembled WGS sequence"/>
</dbReference>
<dbReference type="RefSeq" id="WP_150042661.1">
    <property type="nucleotide sequence ID" value="NZ_OW485601.1"/>
</dbReference>
<comment type="caution">
    <text evidence="2">The sequence shown here is derived from an EMBL/GenBank/DDBJ whole genome shotgun (WGS) entry which is preliminary data.</text>
</comment>
<dbReference type="InterPro" id="IPR007791">
    <property type="entry name" value="DjlA_N"/>
</dbReference>
<evidence type="ECO:0000313" key="3">
    <source>
        <dbReference type="Proteomes" id="UP000325255"/>
    </source>
</evidence>
<dbReference type="AlphaFoldDB" id="A0A5M6IPS5"/>
<accession>A0A5M6IPS5</accession>
<sequence>MTIWDTLTNTASSIRKGLSDELSRYRSQGFLDAVAAACALVSTADGSISAAEKEKMLGFIRQSDELKVFDLQTVIDTFTRFAGKIEFDFALGASECLATIGKLKGKTEARLLVRVCIAVAGADGSFSDDEKKVVRNICTELGIDPKDFDL</sequence>
<dbReference type="Pfam" id="PF05099">
    <property type="entry name" value="TerB"/>
    <property type="match status" value="1"/>
</dbReference>
<dbReference type="OrthoDB" id="6543050at2"/>
<name>A0A5M6IPS5_9PROT</name>
<reference evidence="2 3" key="1">
    <citation type="submission" date="2019-09" db="EMBL/GenBank/DDBJ databases">
        <title>Genome sequence of Rhodovastum atsumiense, a diverse member of the Acetobacteraceae family of non-sulfur purple photosynthetic bacteria.</title>
        <authorList>
            <person name="Meyer T."/>
            <person name="Kyndt J."/>
        </authorList>
    </citation>
    <scope>NUCLEOTIDE SEQUENCE [LARGE SCALE GENOMIC DNA]</scope>
    <source>
        <strain evidence="2 3">DSM 21279</strain>
    </source>
</reference>
<evidence type="ECO:0000313" key="2">
    <source>
        <dbReference type="EMBL" id="KAA5610284.1"/>
    </source>
</evidence>
<proteinExistence type="predicted"/>
<dbReference type="Gene3D" id="1.10.3680.10">
    <property type="entry name" value="TerB-like"/>
    <property type="match status" value="1"/>
</dbReference>
<organism evidence="2 3">
    <name type="scientific">Rhodovastum atsumiense</name>
    <dbReference type="NCBI Taxonomy" id="504468"/>
    <lineage>
        <taxon>Bacteria</taxon>
        <taxon>Pseudomonadati</taxon>
        <taxon>Pseudomonadota</taxon>
        <taxon>Alphaproteobacteria</taxon>
        <taxon>Acetobacterales</taxon>
        <taxon>Acetobacteraceae</taxon>
        <taxon>Rhodovastum</taxon>
    </lineage>
</organism>
<dbReference type="InterPro" id="IPR029024">
    <property type="entry name" value="TerB-like"/>
</dbReference>
<evidence type="ECO:0000259" key="1">
    <source>
        <dbReference type="Pfam" id="PF05099"/>
    </source>
</evidence>
<protein>
    <submittedName>
        <fullName evidence="2">Tellurite resistance TerB</fullName>
    </submittedName>
</protein>
<gene>
    <name evidence="2" type="ORF">F1189_20090</name>
</gene>
<keyword evidence="3" id="KW-1185">Reference proteome</keyword>
<dbReference type="CDD" id="cd07176">
    <property type="entry name" value="terB"/>
    <property type="match status" value="1"/>
</dbReference>
<dbReference type="SUPFAM" id="SSF158682">
    <property type="entry name" value="TerB-like"/>
    <property type="match status" value="1"/>
</dbReference>
<feature type="domain" description="Co-chaperone DjlA N-terminal" evidence="1">
    <location>
        <begin position="32"/>
        <end position="149"/>
    </location>
</feature>
<dbReference type="EMBL" id="VWPK01000035">
    <property type="protein sequence ID" value="KAA5610284.1"/>
    <property type="molecule type" value="Genomic_DNA"/>
</dbReference>